<dbReference type="GO" id="GO:0005634">
    <property type="term" value="C:nucleus"/>
    <property type="evidence" value="ECO:0007669"/>
    <property type="project" value="UniProtKB-SubCell"/>
</dbReference>
<protein>
    <recommendedName>
        <fullName evidence="7">Histone deacetylase interacting domain-containing protein</fullName>
    </recommendedName>
</protein>
<dbReference type="Proteomes" id="UP000014760">
    <property type="component" value="Unassembled WGS sequence"/>
</dbReference>
<evidence type="ECO:0000313" key="6">
    <source>
        <dbReference type="Proteomes" id="UP000014760"/>
    </source>
</evidence>
<dbReference type="GO" id="GO:0006355">
    <property type="term" value="P:regulation of DNA-templated transcription"/>
    <property type="evidence" value="ECO:0007669"/>
    <property type="project" value="InterPro"/>
</dbReference>
<accession>R7UAG2</accession>
<dbReference type="EMBL" id="AMQN01001509">
    <property type="status" value="NOT_ANNOTATED_CDS"/>
    <property type="molecule type" value="Genomic_DNA"/>
</dbReference>
<evidence type="ECO:0008006" key="7">
    <source>
        <dbReference type="Google" id="ProtNLM"/>
    </source>
</evidence>
<evidence type="ECO:0000313" key="4">
    <source>
        <dbReference type="EMBL" id="ELU03116.1"/>
    </source>
</evidence>
<dbReference type="AlphaFoldDB" id="R7UAG2"/>
<dbReference type="PROSITE" id="PS51477">
    <property type="entry name" value="PAH"/>
    <property type="match status" value="1"/>
</dbReference>
<evidence type="ECO:0000256" key="3">
    <source>
        <dbReference type="PROSITE-ProRule" id="PRU00810"/>
    </source>
</evidence>
<keyword evidence="6" id="KW-1185">Reference proteome</keyword>
<name>R7UAG2_CAPTE</name>
<evidence type="ECO:0000313" key="5">
    <source>
        <dbReference type="EnsemblMetazoa" id="CapteP198300"/>
    </source>
</evidence>
<comment type="subcellular location">
    <subcellularLocation>
        <location evidence="1 3">Nucleus</location>
    </subcellularLocation>
</comment>
<organism evidence="4">
    <name type="scientific">Capitella teleta</name>
    <name type="common">Polychaete worm</name>
    <dbReference type="NCBI Taxonomy" id="283909"/>
    <lineage>
        <taxon>Eukaryota</taxon>
        <taxon>Metazoa</taxon>
        <taxon>Spiralia</taxon>
        <taxon>Lophotrochozoa</taxon>
        <taxon>Annelida</taxon>
        <taxon>Polychaeta</taxon>
        <taxon>Sedentaria</taxon>
        <taxon>Scolecida</taxon>
        <taxon>Capitellidae</taxon>
        <taxon>Capitella</taxon>
    </lineage>
</organism>
<reference evidence="5" key="3">
    <citation type="submission" date="2015-06" db="UniProtKB">
        <authorList>
            <consortium name="EnsemblMetazoa"/>
        </authorList>
    </citation>
    <scope>IDENTIFICATION</scope>
</reference>
<dbReference type="EMBL" id="KB303456">
    <property type="protein sequence ID" value="ELU03116.1"/>
    <property type="molecule type" value="Genomic_DNA"/>
</dbReference>
<evidence type="ECO:0000256" key="2">
    <source>
        <dbReference type="ARBA" id="ARBA00023242"/>
    </source>
</evidence>
<dbReference type="HOGENOM" id="CLU_2212418_0_0_1"/>
<keyword evidence="2 3" id="KW-0539">Nucleus</keyword>
<evidence type="ECO:0000256" key="1">
    <source>
        <dbReference type="ARBA" id="ARBA00004123"/>
    </source>
</evidence>
<dbReference type="InterPro" id="IPR003822">
    <property type="entry name" value="PAH"/>
</dbReference>
<sequence length="107" mass="12263">MEHKDEGDTQQKKTVDLANVDTAEAFVEKVEMQFGKDHQTYKDYVAAMQDWDNKEMTSDLLHTVVSYLFQEHPPLLEVFKSIVPLEEAQGGGPEKWPYDWEGTGRGT</sequence>
<dbReference type="SUPFAM" id="SSF47762">
    <property type="entry name" value="PAH2 domain"/>
    <property type="match status" value="1"/>
</dbReference>
<dbReference type="EnsemblMetazoa" id="CapteT198300">
    <property type="protein sequence ID" value="CapteP198300"/>
    <property type="gene ID" value="CapteG198300"/>
</dbReference>
<proteinExistence type="predicted"/>
<dbReference type="Gene3D" id="1.20.1160.11">
    <property type="entry name" value="Paired amphipathic helix"/>
    <property type="match status" value="1"/>
</dbReference>
<gene>
    <name evidence="4" type="ORF">CAPTEDRAFT_198300</name>
</gene>
<reference evidence="4 6" key="2">
    <citation type="journal article" date="2013" name="Nature">
        <title>Insights into bilaterian evolution from three spiralian genomes.</title>
        <authorList>
            <person name="Simakov O."/>
            <person name="Marletaz F."/>
            <person name="Cho S.J."/>
            <person name="Edsinger-Gonzales E."/>
            <person name="Havlak P."/>
            <person name="Hellsten U."/>
            <person name="Kuo D.H."/>
            <person name="Larsson T."/>
            <person name="Lv J."/>
            <person name="Arendt D."/>
            <person name="Savage R."/>
            <person name="Osoegawa K."/>
            <person name="de Jong P."/>
            <person name="Grimwood J."/>
            <person name="Chapman J.A."/>
            <person name="Shapiro H."/>
            <person name="Aerts A."/>
            <person name="Otillar R.P."/>
            <person name="Terry A.Y."/>
            <person name="Boore J.L."/>
            <person name="Grigoriev I.V."/>
            <person name="Lindberg D.R."/>
            <person name="Seaver E.C."/>
            <person name="Weisblat D.A."/>
            <person name="Putnam N.H."/>
            <person name="Rokhsar D.S."/>
        </authorList>
    </citation>
    <scope>NUCLEOTIDE SEQUENCE</scope>
    <source>
        <strain evidence="4 6">I ESC-2004</strain>
    </source>
</reference>
<dbReference type="InterPro" id="IPR036600">
    <property type="entry name" value="PAH_sf"/>
</dbReference>
<reference evidence="6" key="1">
    <citation type="submission" date="2012-12" db="EMBL/GenBank/DDBJ databases">
        <authorList>
            <person name="Hellsten U."/>
            <person name="Grimwood J."/>
            <person name="Chapman J.A."/>
            <person name="Shapiro H."/>
            <person name="Aerts A."/>
            <person name="Otillar R.P."/>
            <person name="Terry A.Y."/>
            <person name="Boore J.L."/>
            <person name="Simakov O."/>
            <person name="Marletaz F."/>
            <person name="Cho S.-J."/>
            <person name="Edsinger-Gonzales E."/>
            <person name="Havlak P."/>
            <person name="Kuo D.-H."/>
            <person name="Larsson T."/>
            <person name="Lv J."/>
            <person name="Arendt D."/>
            <person name="Savage R."/>
            <person name="Osoegawa K."/>
            <person name="de Jong P."/>
            <person name="Lindberg D.R."/>
            <person name="Seaver E.C."/>
            <person name="Weisblat D.A."/>
            <person name="Putnam N.H."/>
            <person name="Grigoriev I.V."/>
            <person name="Rokhsar D.S."/>
        </authorList>
    </citation>
    <scope>NUCLEOTIDE SEQUENCE</scope>
    <source>
        <strain evidence="6">I ESC-2004</strain>
    </source>
</reference>